<dbReference type="Pfam" id="PF10613">
    <property type="entry name" value="Lig_chan-Glu_bd"/>
    <property type="match status" value="1"/>
</dbReference>
<accession>A0AAV2TNA1</accession>
<organism evidence="15 16">
    <name type="scientific">Calicophoron daubneyi</name>
    <name type="common">Rumen fluke</name>
    <name type="synonym">Paramphistomum daubneyi</name>
    <dbReference type="NCBI Taxonomy" id="300641"/>
    <lineage>
        <taxon>Eukaryota</taxon>
        <taxon>Metazoa</taxon>
        <taxon>Spiralia</taxon>
        <taxon>Lophotrochozoa</taxon>
        <taxon>Platyhelminthes</taxon>
        <taxon>Trematoda</taxon>
        <taxon>Digenea</taxon>
        <taxon>Plagiorchiida</taxon>
        <taxon>Pronocephalata</taxon>
        <taxon>Paramphistomoidea</taxon>
        <taxon>Paramphistomidae</taxon>
        <taxon>Calicophoron</taxon>
    </lineage>
</organism>
<evidence type="ECO:0000256" key="11">
    <source>
        <dbReference type="ARBA" id="ARBA00023286"/>
    </source>
</evidence>
<dbReference type="GO" id="GO:0043226">
    <property type="term" value="C:organelle"/>
    <property type="evidence" value="ECO:0007669"/>
    <property type="project" value="UniProtKB-ARBA"/>
</dbReference>
<dbReference type="GO" id="GO:0050906">
    <property type="term" value="P:detection of stimulus involved in sensory perception"/>
    <property type="evidence" value="ECO:0007669"/>
    <property type="project" value="UniProtKB-ARBA"/>
</dbReference>
<keyword evidence="5 13" id="KW-1133">Transmembrane helix</keyword>
<evidence type="ECO:0000256" key="10">
    <source>
        <dbReference type="ARBA" id="ARBA00023180"/>
    </source>
</evidence>
<evidence type="ECO:0000259" key="14">
    <source>
        <dbReference type="SMART" id="SM00918"/>
    </source>
</evidence>
<feature type="domain" description="Ionotropic glutamate receptor L-glutamate and glycine-binding" evidence="14">
    <location>
        <begin position="432"/>
        <end position="495"/>
    </location>
</feature>
<dbReference type="EMBL" id="CAXLJL010000445">
    <property type="protein sequence ID" value="CAL5137820.1"/>
    <property type="molecule type" value="Genomic_DNA"/>
</dbReference>
<comment type="caution">
    <text evidence="15">The sequence shown here is derived from an EMBL/GenBank/DDBJ whole genome shotgun (WGS) entry which is preliminary data.</text>
</comment>
<dbReference type="Gene3D" id="1.10.287.70">
    <property type="match status" value="1"/>
</dbReference>
<evidence type="ECO:0000256" key="9">
    <source>
        <dbReference type="ARBA" id="ARBA00023170"/>
    </source>
</evidence>
<evidence type="ECO:0000256" key="3">
    <source>
        <dbReference type="ARBA" id="ARBA00022475"/>
    </source>
</evidence>
<evidence type="ECO:0000256" key="12">
    <source>
        <dbReference type="ARBA" id="ARBA00023303"/>
    </source>
</evidence>
<feature type="transmembrane region" description="Helical" evidence="13">
    <location>
        <begin position="803"/>
        <end position="824"/>
    </location>
</feature>
<keyword evidence="8 13" id="KW-0472">Membrane</keyword>
<keyword evidence="9" id="KW-0675">Receptor</keyword>
<evidence type="ECO:0000256" key="8">
    <source>
        <dbReference type="ARBA" id="ARBA00023136"/>
    </source>
</evidence>
<dbReference type="Gene3D" id="3.40.190.10">
    <property type="entry name" value="Periplasmic binding protein-like II"/>
    <property type="match status" value="1"/>
</dbReference>
<evidence type="ECO:0000256" key="13">
    <source>
        <dbReference type="SAM" id="Phobius"/>
    </source>
</evidence>
<keyword evidence="2" id="KW-0813">Transport</keyword>
<evidence type="ECO:0000313" key="16">
    <source>
        <dbReference type="Proteomes" id="UP001497525"/>
    </source>
</evidence>
<keyword evidence="4 13" id="KW-0812">Transmembrane</keyword>
<sequence length="851" mass="95000">MSTFNLTTELESMIPDIRIAVGMTLTEITSAEAPNINFTVHRFTTSIVCEMIADGVRTVISLTSCSKAEYIGAITDRLHILHFAIPRPFCRPKPDANYPGMAGKMHTIWYQPDPDKIFSAVHAVNQMEFASRVLILMSGTSEFTGKILGKSVESFYSRANFLPVYATQSFVPDNYTTTFAKSSNKDFGRRLSDVITALTSPEALLPNEIILSVPEDRMIQTFAQFVQHPQMAKEIVWILSDTIEMQPRKLLDFFSKFKANFMNVGYYRHVPILHREQCDSVEEPSLLIRAFKYTSGCDLTQIPERVTILMNLGVVAGHIAFNMKLFGEAHSENLTCSRSSRKIDESGLFSLQSAKSLSRLYKWDELTFFSLEVDRLGRARFVPVAAFDGQSLKLTPDGEVVASQSDVSGLFPNRFRNFSGQLLRIGVVLEPPYVMSNDVSPAGLVRNATGMVIDILESLKERFNFDYQLYAPPDGQYGMLRPDGKFSGLIGELFSRHIDMIGSFITQYNERAGVGRYIGHTSDEVIGVLVALPSFSEERLGIVKFIKLELVGPLIASAFGTSVLFWLFDRLSPYSGSRTGIQGRMGIVSSAWSVCKCTVLQGLAMFPIQSSSRTLLFAYWFLAFVISTVLQASLSATLTKKIAVLPIGGLEDLGENSEYKPLLINGSTTFDYLRTSSSRPYYQKIYDRVIANNFIAANMSEAVSMLLKEPTYAIVGDYETLGYARGVHCERLALINSNDRVGPKSQLTLSETAYAASFDGYLKMMIESGILDRMKTQWWTPDKICSKNRSNFQTLTVYSVTELLIALAATTCMGMLILGLELLWRRAKKKMRERKRRAISVQVTEVPPGGS</sequence>
<protein>
    <recommendedName>
        <fullName evidence="14">Ionotropic glutamate receptor L-glutamate and glycine-binding domain-containing protein</fullName>
    </recommendedName>
</protein>
<keyword evidence="7" id="KW-0406">Ion transport</keyword>
<dbReference type="Pfam" id="PF00060">
    <property type="entry name" value="Lig_chan"/>
    <property type="match status" value="1"/>
</dbReference>
<evidence type="ECO:0000256" key="4">
    <source>
        <dbReference type="ARBA" id="ARBA00022692"/>
    </source>
</evidence>
<dbReference type="AlphaFoldDB" id="A0AAV2TNA1"/>
<evidence type="ECO:0000313" key="15">
    <source>
        <dbReference type="EMBL" id="CAL5137820.1"/>
    </source>
</evidence>
<feature type="transmembrane region" description="Helical" evidence="13">
    <location>
        <begin position="550"/>
        <end position="568"/>
    </location>
</feature>
<evidence type="ECO:0000256" key="2">
    <source>
        <dbReference type="ARBA" id="ARBA00022448"/>
    </source>
</evidence>
<evidence type="ECO:0000256" key="5">
    <source>
        <dbReference type="ARBA" id="ARBA00022989"/>
    </source>
</evidence>
<evidence type="ECO:0000256" key="7">
    <source>
        <dbReference type="ARBA" id="ARBA00023065"/>
    </source>
</evidence>
<keyword evidence="6" id="KW-0175">Coiled coil</keyword>
<keyword evidence="10" id="KW-0325">Glycoprotein</keyword>
<dbReference type="SMART" id="SM00918">
    <property type="entry name" value="Lig_chan-Glu_bd"/>
    <property type="match status" value="1"/>
</dbReference>
<evidence type="ECO:0000256" key="1">
    <source>
        <dbReference type="ARBA" id="ARBA00004651"/>
    </source>
</evidence>
<evidence type="ECO:0000256" key="6">
    <source>
        <dbReference type="ARBA" id="ARBA00023054"/>
    </source>
</evidence>
<keyword evidence="3" id="KW-1003">Cell membrane</keyword>
<keyword evidence="11" id="KW-1071">Ligand-gated ion channel</keyword>
<dbReference type="Proteomes" id="UP001497525">
    <property type="component" value="Unassembled WGS sequence"/>
</dbReference>
<comment type="subcellular location">
    <subcellularLocation>
        <location evidence="1">Cell membrane</location>
        <topology evidence="1">Multi-pass membrane protein</topology>
    </subcellularLocation>
</comment>
<dbReference type="InterPro" id="IPR001320">
    <property type="entry name" value="Iontro_rcpt_C"/>
</dbReference>
<dbReference type="InterPro" id="IPR052192">
    <property type="entry name" value="Insect_Ionotropic_Sensory_Rcpt"/>
</dbReference>
<dbReference type="PANTHER" id="PTHR42643">
    <property type="entry name" value="IONOTROPIC RECEPTOR 20A-RELATED"/>
    <property type="match status" value="1"/>
</dbReference>
<dbReference type="GO" id="GO:0015276">
    <property type="term" value="F:ligand-gated monoatomic ion channel activity"/>
    <property type="evidence" value="ECO:0007669"/>
    <property type="project" value="InterPro"/>
</dbReference>
<dbReference type="PANTHER" id="PTHR42643:SF24">
    <property type="entry name" value="IONOTROPIC RECEPTOR 60A"/>
    <property type="match status" value="1"/>
</dbReference>
<keyword evidence="12" id="KW-0407">Ion channel</keyword>
<dbReference type="InterPro" id="IPR019594">
    <property type="entry name" value="Glu/Gly-bd"/>
</dbReference>
<gene>
    <name evidence="15" type="ORF">CDAUBV1_LOCUS12309</name>
</gene>
<name>A0AAV2TNA1_CALDB</name>
<feature type="transmembrane region" description="Helical" evidence="13">
    <location>
        <begin position="615"/>
        <end position="634"/>
    </location>
</feature>
<dbReference type="SUPFAM" id="SSF53850">
    <property type="entry name" value="Periplasmic binding protein-like II"/>
    <property type="match status" value="1"/>
</dbReference>
<proteinExistence type="predicted"/>
<dbReference type="GO" id="GO:0005886">
    <property type="term" value="C:plasma membrane"/>
    <property type="evidence" value="ECO:0007669"/>
    <property type="project" value="UniProtKB-SubCell"/>
</dbReference>
<reference evidence="15" key="1">
    <citation type="submission" date="2024-06" db="EMBL/GenBank/DDBJ databases">
        <authorList>
            <person name="Liu X."/>
            <person name="Lenzi L."/>
            <person name="Haldenby T S."/>
            <person name="Uol C."/>
        </authorList>
    </citation>
    <scope>NUCLEOTIDE SEQUENCE</scope>
</reference>
<dbReference type="FunFam" id="3.40.190.10:FF:000078">
    <property type="entry name" value="glutamate receptor ionotropic, NMDA 3B"/>
    <property type="match status" value="1"/>
</dbReference>